<feature type="compositionally biased region" description="Basic residues" evidence="5">
    <location>
        <begin position="91"/>
        <end position="100"/>
    </location>
</feature>
<dbReference type="GO" id="GO:0031123">
    <property type="term" value="P:RNA 3'-end processing"/>
    <property type="evidence" value="ECO:0007669"/>
    <property type="project" value="TreeGrafter"/>
</dbReference>
<feature type="compositionally biased region" description="Basic and acidic residues" evidence="5">
    <location>
        <begin position="281"/>
        <end position="292"/>
    </location>
</feature>
<feature type="compositionally biased region" description="Acidic residues" evidence="5">
    <location>
        <begin position="320"/>
        <end position="333"/>
    </location>
</feature>
<feature type="compositionally biased region" description="Low complexity" evidence="5">
    <location>
        <begin position="124"/>
        <end position="136"/>
    </location>
</feature>
<comment type="similarity">
    <text evidence="1">Belongs to the DNA polymerase type-B-like family.</text>
</comment>
<feature type="region of interest" description="Disordered" evidence="5">
    <location>
        <begin position="416"/>
        <end position="448"/>
    </location>
</feature>
<dbReference type="CDD" id="cd05402">
    <property type="entry name" value="NT_PAP_TUTase"/>
    <property type="match status" value="1"/>
</dbReference>
<dbReference type="EC" id="2.7.7.19" evidence="2"/>
<keyword evidence="3" id="KW-0479">Metal-binding</keyword>
<feature type="compositionally biased region" description="Pro residues" evidence="5">
    <location>
        <begin position="18"/>
        <end position="29"/>
    </location>
</feature>
<feature type="region of interest" description="Disordered" evidence="5">
    <location>
        <begin position="1"/>
        <end position="214"/>
    </location>
</feature>
<dbReference type="GO" id="GO:0003729">
    <property type="term" value="F:mRNA binding"/>
    <property type="evidence" value="ECO:0007669"/>
    <property type="project" value="TreeGrafter"/>
</dbReference>
<feature type="compositionally biased region" description="Basic residues" evidence="5">
    <location>
        <begin position="1"/>
        <end position="13"/>
    </location>
</feature>
<comment type="caution">
    <text evidence="8">The sequence shown here is derived from an EMBL/GenBank/DDBJ whole genome shotgun (WGS) entry which is preliminary data.</text>
</comment>
<dbReference type="GO" id="GO:0043634">
    <property type="term" value="P:polyadenylation-dependent ncRNA catabolic process"/>
    <property type="evidence" value="ECO:0007669"/>
    <property type="project" value="TreeGrafter"/>
</dbReference>
<dbReference type="GO" id="GO:0003887">
    <property type="term" value="F:DNA-directed DNA polymerase activity"/>
    <property type="evidence" value="ECO:0007669"/>
    <property type="project" value="UniProtKB-KW"/>
</dbReference>
<gene>
    <name evidence="8" type="ORF">RCO7_02331</name>
</gene>
<dbReference type="GO" id="GO:0046872">
    <property type="term" value="F:metal ion binding"/>
    <property type="evidence" value="ECO:0007669"/>
    <property type="project" value="UniProtKB-KW"/>
</dbReference>
<feature type="compositionally biased region" description="Basic and acidic residues" evidence="5">
    <location>
        <begin position="247"/>
        <end position="256"/>
    </location>
</feature>
<keyword evidence="8" id="KW-0239">DNA-directed DNA polymerase</keyword>
<evidence type="ECO:0000256" key="1">
    <source>
        <dbReference type="ARBA" id="ARBA00008593"/>
    </source>
</evidence>
<evidence type="ECO:0000313" key="9">
    <source>
        <dbReference type="Proteomes" id="UP000178129"/>
    </source>
</evidence>
<evidence type="ECO:0000256" key="4">
    <source>
        <dbReference type="ARBA" id="ARBA00022842"/>
    </source>
</evidence>
<dbReference type="Gene3D" id="3.30.460.10">
    <property type="entry name" value="Beta Polymerase, domain 2"/>
    <property type="match status" value="1"/>
</dbReference>
<evidence type="ECO:0000256" key="5">
    <source>
        <dbReference type="SAM" id="MobiDB-lite"/>
    </source>
</evidence>
<evidence type="ECO:0000256" key="2">
    <source>
        <dbReference type="ARBA" id="ARBA00012388"/>
    </source>
</evidence>
<feature type="compositionally biased region" description="Gly residues" evidence="5">
    <location>
        <begin position="179"/>
        <end position="189"/>
    </location>
</feature>
<keyword evidence="8" id="KW-0808">Transferase</keyword>
<dbReference type="Proteomes" id="UP000178129">
    <property type="component" value="Unassembled WGS sequence"/>
</dbReference>
<keyword evidence="4" id="KW-0460">Magnesium</keyword>
<evidence type="ECO:0000256" key="3">
    <source>
        <dbReference type="ARBA" id="ARBA00022723"/>
    </source>
</evidence>
<sequence>MARTKQAARKHQNKNMPSQPPLPPGPPPRHSGQDLFSRSGVSLHGDSYRPRGSGAGGDNNYPPREMYQFGGRSRGPVENIYRSNYHDAPPRRRSRSRSRSPPRNEHSIRSSRGPPPHYHERGMANSSAHHQNSHNNGFGFQYDAPPGLDFNAADSRRQTEPRQRYDNNRKNANNLNRGGARGGYRGRGGPRLASERDFLKTNRAPTPELMPGMDEDEEAGAKYMAVDDMSDSDEVEMDMSDDGEFTEQARKKERTITKAADGDSVPRWSNPDPYTVLPPTDETRAKKKDVVKLIRKARVSSSNEHTNKAAATDDFISFDFGDDEEQGQGEDDMAPGFANQPLPKGPREMVGSINDFNPPRGPAHPQMDQPRFPLPKKPEFAASAQNTTSFNIKGSGGDVSVVIKKNVIDLTSDPDLGSRKRNFRDEIKPAPQLHKSQKGKPGKPTGQILKEWAPRSGLPPTPWIGVDHSDSAGMGVWLHKEIMDFYEYVRPREFEQVIRQRLVDDLGTRVREYFDQDDEILPFGSFPAGLFLPTADMDLVCVSSEFMDRGKKIFGQGFRGLQRFKNFLVDNDLPLNRDIEMISGAKVPLVKYVDKLTGLKVDISFENDTGLIANRTFQNWKKEFPAMPILVTLIKHLLAMRGLNEPVNGGIGGFSVTCLVVSLLQHMPQVKSKSMVPEHHLGEIFMEFLDLYGNEFNTTTTAIQMNPPAYIPKNRSNVPYKGIKTKFMIIDPNRPDNDISGGSSNTEGIRKCFSDAFNKIQQVSADLQRTGDRSNKSLLECIIGGNYSSFELQRAHLAHVHEKLYMQK</sequence>
<dbReference type="PANTHER" id="PTHR23092:SF15">
    <property type="entry name" value="INACTIVE NON-CANONICAL POLY(A) RNA POLYMERASE PROTEIN TRF4-2-RELATED"/>
    <property type="match status" value="1"/>
</dbReference>
<dbReference type="PANTHER" id="PTHR23092">
    <property type="entry name" value="POLY(A) RNA POLYMERASE"/>
    <property type="match status" value="1"/>
</dbReference>
<dbReference type="InterPro" id="IPR002058">
    <property type="entry name" value="PAP_assoc"/>
</dbReference>
<dbReference type="InterPro" id="IPR054708">
    <property type="entry name" value="MTPAP-like_central"/>
</dbReference>
<dbReference type="InterPro" id="IPR045862">
    <property type="entry name" value="Trf4-like"/>
</dbReference>
<reference evidence="9" key="1">
    <citation type="submission" date="2016-03" db="EMBL/GenBank/DDBJ databases">
        <authorList>
            <person name="Ploux O."/>
        </authorList>
    </citation>
    <scope>NUCLEOTIDE SEQUENCE [LARGE SCALE GENOMIC DNA]</scope>
    <source>
        <strain evidence="9">UK7</strain>
    </source>
</reference>
<dbReference type="Pfam" id="PF03828">
    <property type="entry name" value="PAP_assoc"/>
    <property type="match status" value="1"/>
</dbReference>
<feature type="domain" description="Poly(A) RNA polymerase mitochondrial-like central palm" evidence="7">
    <location>
        <begin position="478"/>
        <end position="618"/>
    </location>
</feature>
<keyword evidence="9" id="KW-1185">Reference proteome</keyword>
<name>A0A1E1JVP7_9HELO</name>
<dbReference type="SUPFAM" id="SSF81631">
    <property type="entry name" value="PAP/OAS1 substrate-binding domain"/>
    <property type="match status" value="1"/>
</dbReference>
<feature type="region of interest" description="Disordered" evidence="5">
    <location>
        <begin position="233"/>
        <end position="376"/>
    </location>
</feature>
<keyword evidence="8" id="KW-0548">Nucleotidyltransferase</keyword>
<dbReference type="Gene3D" id="1.10.1410.10">
    <property type="match status" value="1"/>
</dbReference>
<dbReference type="GO" id="GO:0005730">
    <property type="term" value="C:nucleolus"/>
    <property type="evidence" value="ECO:0007669"/>
    <property type="project" value="TreeGrafter"/>
</dbReference>
<proteinExistence type="inferred from homology"/>
<dbReference type="InterPro" id="IPR043519">
    <property type="entry name" value="NT_sf"/>
</dbReference>
<dbReference type="GO" id="GO:1990817">
    <property type="term" value="F:poly(A) RNA polymerase activity"/>
    <property type="evidence" value="ECO:0007669"/>
    <property type="project" value="UniProtKB-EC"/>
</dbReference>
<feature type="domain" description="PAP-associated" evidence="6">
    <location>
        <begin position="680"/>
        <end position="737"/>
    </location>
</feature>
<feature type="compositionally biased region" description="Acidic residues" evidence="5">
    <location>
        <begin position="233"/>
        <end position="245"/>
    </location>
</feature>
<evidence type="ECO:0000313" key="8">
    <source>
        <dbReference type="EMBL" id="CZS89965.1"/>
    </source>
</evidence>
<organism evidence="8 9">
    <name type="scientific">Rhynchosporium graminicola</name>
    <dbReference type="NCBI Taxonomy" id="2792576"/>
    <lineage>
        <taxon>Eukaryota</taxon>
        <taxon>Fungi</taxon>
        <taxon>Dikarya</taxon>
        <taxon>Ascomycota</taxon>
        <taxon>Pezizomycotina</taxon>
        <taxon>Leotiomycetes</taxon>
        <taxon>Helotiales</taxon>
        <taxon>Ploettnerulaceae</taxon>
        <taxon>Rhynchosporium</taxon>
    </lineage>
</organism>
<dbReference type="EMBL" id="FJUW01000003">
    <property type="protein sequence ID" value="CZS89965.1"/>
    <property type="molecule type" value="Genomic_DNA"/>
</dbReference>
<dbReference type="GO" id="GO:0010605">
    <property type="term" value="P:negative regulation of macromolecule metabolic process"/>
    <property type="evidence" value="ECO:0007669"/>
    <property type="project" value="UniProtKB-ARBA"/>
</dbReference>
<feature type="compositionally biased region" description="Basic and acidic residues" evidence="5">
    <location>
        <begin position="154"/>
        <end position="169"/>
    </location>
</feature>
<evidence type="ECO:0000259" key="7">
    <source>
        <dbReference type="Pfam" id="PF22600"/>
    </source>
</evidence>
<dbReference type="SUPFAM" id="SSF81301">
    <property type="entry name" value="Nucleotidyltransferase"/>
    <property type="match status" value="1"/>
</dbReference>
<dbReference type="InParanoid" id="A0A1E1JVP7"/>
<accession>A0A1E1JVP7</accession>
<dbReference type="Pfam" id="PF22600">
    <property type="entry name" value="MTPAP-like_central"/>
    <property type="match status" value="1"/>
</dbReference>
<protein>
    <recommendedName>
        <fullName evidence="2">polynucleotide adenylyltransferase</fullName>
        <ecNumber evidence="2">2.7.7.19</ecNumber>
    </recommendedName>
</protein>
<evidence type="ECO:0000259" key="6">
    <source>
        <dbReference type="Pfam" id="PF03828"/>
    </source>
</evidence>
<dbReference type="STRING" id="914237.A0A1E1JVP7"/>
<dbReference type="GO" id="GO:0031499">
    <property type="term" value="C:TRAMP complex"/>
    <property type="evidence" value="ECO:0007669"/>
    <property type="project" value="TreeGrafter"/>
</dbReference>
<dbReference type="AlphaFoldDB" id="A0A1E1JVP7"/>